<gene>
    <name evidence="1" type="ORF">RC62_4362</name>
</gene>
<dbReference type="EMBL" id="JRLF01000009">
    <property type="protein sequence ID" value="KQB40987.1"/>
    <property type="molecule type" value="Genomic_DNA"/>
</dbReference>
<comment type="caution">
    <text evidence="1">The sequence shown here is derived from an EMBL/GenBank/DDBJ whole genome shotgun (WGS) entry which is preliminary data.</text>
</comment>
<reference evidence="1 2" key="1">
    <citation type="submission" date="2014-09" db="EMBL/GenBank/DDBJ databases">
        <title>Genome sequence of Flavobacterium aquidurense RC62.</title>
        <authorList>
            <person name="Kim J.F."/>
            <person name="Kwak M.-J."/>
        </authorList>
    </citation>
    <scope>NUCLEOTIDE SEQUENCE [LARGE SCALE GENOMIC DNA]</scope>
    <source>
        <strain evidence="1 2">RC62</strain>
    </source>
</reference>
<name>A0A0Q0RV77_9FLAO</name>
<sequence>MFCGKGFRQTNNHLKEFDYNSKKQNGIKRLFFVRRKI</sequence>
<protein>
    <submittedName>
        <fullName evidence="1">Uncharacterized protein</fullName>
    </submittedName>
</protein>
<dbReference type="STRING" id="362413.RC62_4362"/>
<dbReference type="PATRIC" id="fig|362413.3.peg.4282"/>
<evidence type="ECO:0000313" key="2">
    <source>
        <dbReference type="Proteomes" id="UP000050443"/>
    </source>
</evidence>
<accession>A0A0Q0RV77</accession>
<dbReference type="Proteomes" id="UP000050443">
    <property type="component" value="Unassembled WGS sequence"/>
</dbReference>
<organism evidence="1 2">
    <name type="scientific">Flavobacterium aquidurense</name>
    <dbReference type="NCBI Taxonomy" id="362413"/>
    <lineage>
        <taxon>Bacteria</taxon>
        <taxon>Pseudomonadati</taxon>
        <taxon>Bacteroidota</taxon>
        <taxon>Flavobacteriia</taxon>
        <taxon>Flavobacteriales</taxon>
        <taxon>Flavobacteriaceae</taxon>
        <taxon>Flavobacterium</taxon>
    </lineage>
</organism>
<proteinExistence type="predicted"/>
<evidence type="ECO:0000313" key="1">
    <source>
        <dbReference type="EMBL" id="KQB40987.1"/>
    </source>
</evidence>
<dbReference type="AlphaFoldDB" id="A0A0Q0RV77"/>